<dbReference type="InterPro" id="IPR001537">
    <property type="entry name" value="SpoU_MeTrfase"/>
</dbReference>
<proteinExistence type="predicted"/>
<dbReference type="GO" id="GO:0008173">
    <property type="term" value="F:RNA methyltransferase activity"/>
    <property type="evidence" value="ECO:0007669"/>
    <property type="project" value="InterPro"/>
</dbReference>
<dbReference type="GO" id="GO:0003723">
    <property type="term" value="F:RNA binding"/>
    <property type="evidence" value="ECO:0007669"/>
    <property type="project" value="InterPro"/>
</dbReference>
<organism evidence="4 5">
    <name type="scientific">Mesosutterella multiformis</name>
    <dbReference type="NCBI Taxonomy" id="2259133"/>
    <lineage>
        <taxon>Bacteria</taxon>
        <taxon>Pseudomonadati</taxon>
        <taxon>Pseudomonadota</taxon>
        <taxon>Betaproteobacteria</taxon>
        <taxon>Burkholderiales</taxon>
        <taxon>Sutterellaceae</taxon>
        <taxon>Mesosutterella</taxon>
    </lineage>
</organism>
<name>A0A388SDZ0_9BURK</name>
<keyword evidence="1 4" id="KW-0489">Methyltransferase</keyword>
<dbReference type="PANTHER" id="PTHR43191:SF2">
    <property type="entry name" value="RRNA METHYLTRANSFERASE 3, MITOCHONDRIAL"/>
    <property type="match status" value="1"/>
</dbReference>
<dbReference type="SUPFAM" id="SSF75217">
    <property type="entry name" value="alpha/beta knot"/>
    <property type="match status" value="1"/>
</dbReference>
<dbReference type="InterPro" id="IPR029028">
    <property type="entry name" value="Alpha/beta_knot_MTases"/>
</dbReference>
<dbReference type="RefSeq" id="WP_116270159.1">
    <property type="nucleotide sequence ID" value="NZ_BGZJ01000001.1"/>
</dbReference>
<keyword evidence="5" id="KW-1185">Reference proteome</keyword>
<evidence type="ECO:0000313" key="5">
    <source>
        <dbReference type="Proteomes" id="UP000266091"/>
    </source>
</evidence>
<dbReference type="EMBL" id="BGZJ01000001">
    <property type="protein sequence ID" value="GBO93863.1"/>
    <property type="molecule type" value="Genomic_DNA"/>
</dbReference>
<comment type="caution">
    <text evidence="4">The sequence shown here is derived from an EMBL/GenBank/DDBJ whole genome shotgun (WGS) entry which is preliminary data.</text>
</comment>
<dbReference type="Proteomes" id="UP000266091">
    <property type="component" value="Unassembled WGS sequence"/>
</dbReference>
<dbReference type="InterPro" id="IPR029064">
    <property type="entry name" value="Ribosomal_eL30-like_sf"/>
</dbReference>
<dbReference type="CDD" id="cd18095">
    <property type="entry name" value="SpoU-like_rRNA-MTase"/>
    <property type="match status" value="1"/>
</dbReference>
<dbReference type="OrthoDB" id="9794400at2"/>
<reference evidence="4 5" key="1">
    <citation type="journal article" date="2018" name="Int. J. Syst. Evol. Microbiol.">
        <title>Mesosutterella multiformis gen. nov., sp. nov., a member of the family Sutterellaceae and Sutterella megalosphaeroides sp. nov., isolated from human faeces.</title>
        <authorList>
            <person name="Sakamoto M."/>
            <person name="Ikeyama N."/>
            <person name="Kunihiro T."/>
            <person name="Iino T."/>
            <person name="Yuki M."/>
            <person name="Ohkuma M."/>
        </authorList>
    </citation>
    <scope>NUCLEOTIDE SEQUENCE [LARGE SCALE GENOMIC DNA]</scope>
    <source>
        <strain evidence="4 5">4NBBH2</strain>
    </source>
</reference>
<evidence type="ECO:0000313" key="4">
    <source>
        <dbReference type="EMBL" id="GBO93863.1"/>
    </source>
</evidence>
<dbReference type="GO" id="GO:0006396">
    <property type="term" value="P:RNA processing"/>
    <property type="evidence" value="ECO:0007669"/>
    <property type="project" value="InterPro"/>
</dbReference>
<dbReference type="GO" id="GO:0032259">
    <property type="term" value="P:methylation"/>
    <property type="evidence" value="ECO:0007669"/>
    <property type="project" value="UniProtKB-KW"/>
</dbReference>
<protein>
    <submittedName>
        <fullName evidence="4">RNA methyltransferase</fullName>
    </submittedName>
</protein>
<dbReference type="SUPFAM" id="SSF55315">
    <property type="entry name" value="L30e-like"/>
    <property type="match status" value="1"/>
</dbReference>
<evidence type="ECO:0000256" key="1">
    <source>
        <dbReference type="ARBA" id="ARBA00022603"/>
    </source>
</evidence>
<feature type="domain" description="tRNA/rRNA methyltransferase SpoU type" evidence="3">
    <location>
        <begin position="126"/>
        <end position="264"/>
    </location>
</feature>
<sequence length="274" mass="29672">MLAIDITSASNDRFKTWKKVSASPRAIRKEGFTLAEGLHLAMAARDARVPVRAVILKAGRRDAETDDLAQAIADESTVQGVQTKVFFLDDQLFEEISPVEHGAGIMIEIDLPEKPAADDRIRKSDVLYLDGVQDAGNAGTLIRTAVASGVRVIAASRKTASLWAPKVMRSAMGAHFGAVILEGIEPSEAKTLFDGRFLAADARGGHDIYAEEGWEKGPTVWMMGAEGPGLSDAALEVADERLYIPIESETESLNVAAAAAVCLFEQRRRRLRVR</sequence>
<evidence type="ECO:0000259" key="3">
    <source>
        <dbReference type="Pfam" id="PF00588"/>
    </source>
</evidence>
<accession>A0A401LNC9</accession>
<dbReference type="PANTHER" id="PTHR43191">
    <property type="entry name" value="RRNA METHYLTRANSFERASE 3"/>
    <property type="match status" value="1"/>
</dbReference>
<keyword evidence="2 4" id="KW-0808">Transferase</keyword>
<gene>
    <name evidence="4" type="ORF">MESMUL_12170</name>
</gene>
<dbReference type="InterPro" id="IPR029026">
    <property type="entry name" value="tRNA_m1G_MTases_N"/>
</dbReference>
<dbReference type="Gene3D" id="3.30.1330.30">
    <property type="match status" value="1"/>
</dbReference>
<dbReference type="AlphaFoldDB" id="A0A388SDZ0"/>
<dbReference type="Gene3D" id="3.40.1280.10">
    <property type="match status" value="1"/>
</dbReference>
<dbReference type="InterPro" id="IPR051259">
    <property type="entry name" value="rRNA_Methyltransferase"/>
</dbReference>
<accession>A0A388SDZ0</accession>
<dbReference type="Pfam" id="PF00588">
    <property type="entry name" value="SpoU_methylase"/>
    <property type="match status" value="1"/>
</dbReference>
<evidence type="ECO:0000256" key="2">
    <source>
        <dbReference type="ARBA" id="ARBA00022679"/>
    </source>
</evidence>